<sequence length="119" mass="13221">MLKLTTYDVAVLRDALDDKTRTESEKSLLLDTLLKNAGISIARVEYLLPATWNALDTLNHTMVYPDKLTDEQEVDLKAVTAKAFPISNALLQIRNGKDLLVKKLQDLIDFTGITYPGSG</sequence>
<keyword evidence="2" id="KW-1185">Reference proteome</keyword>
<accession>A0AAV4JFD4</accession>
<comment type="caution">
    <text evidence="1">The sequence shown here is derived from an EMBL/GenBank/DDBJ whole genome shotgun (WGS) entry which is preliminary data.</text>
</comment>
<dbReference type="EMBL" id="BMAT01010169">
    <property type="protein sequence ID" value="GFS21554.1"/>
    <property type="molecule type" value="Genomic_DNA"/>
</dbReference>
<evidence type="ECO:0000313" key="2">
    <source>
        <dbReference type="Proteomes" id="UP000762676"/>
    </source>
</evidence>
<dbReference type="Proteomes" id="UP000762676">
    <property type="component" value="Unassembled WGS sequence"/>
</dbReference>
<dbReference type="AlphaFoldDB" id="A0AAV4JFD4"/>
<proteinExistence type="predicted"/>
<reference evidence="1 2" key="1">
    <citation type="journal article" date="2021" name="Elife">
        <title>Chloroplast acquisition without the gene transfer in kleptoplastic sea slugs, Plakobranchus ocellatus.</title>
        <authorList>
            <person name="Maeda T."/>
            <person name="Takahashi S."/>
            <person name="Yoshida T."/>
            <person name="Shimamura S."/>
            <person name="Takaki Y."/>
            <person name="Nagai Y."/>
            <person name="Toyoda A."/>
            <person name="Suzuki Y."/>
            <person name="Arimoto A."/>
            <person name="Ishii H."/>
            <person name="Satoh N."/>
            <person name="Nishiyama T."/>
            <person name="Hasebe M."/>
            <person name="Maruyama T."/>
            <person name="Minagawa J."/>
            <person name="Obokata J."/>
            <person name="Shigenobu S."/>
        </authorList>
    </citation>
    <scope>NUCLEOTIDE SEQUENCE [LARGE SCALE GENOMIC DNA]</scope>
</reference>
<gene>
    <name evidence="1" type="ORF">ElyMa_005086000</name>
</gene>
<protein>
    <submittedName>
        <fullName evidence="1">Uncharacterized protein</fullName>
    </submittedName>
</protein>
<name>A0AAV4JFD4_9GAST</name>
<organism evidence="1 2">
    <name type="scientific">Elysia marginata</name>
    <dbReference type="NCBI Taxonomy" id="1093978"/>
    <lineage>
        <taxon>Eukaryota</taxon>
        <taxon>Metazoa</taxon>
        <taxon>Spiralia</taxon>
        <taxon>Lophotrochozoa</taxon>
        <taxon>Mollusca</taxon>
        <taxon>Gastropoda</taxon>
        <taxon>Heterobranchia</taxon>
        <taxon>Euthyneura</taxon>
        <taxon>Panpulmonata</taxon>
        <taxon>Sacoglossa</taxon>
        <taxon>Placobranchoidea</taxon>
        <taxon>Plakobranchidae</taxon>
        <taxon>Elysia</taxon>
    </lineage>
</organism>
<evidence type="ECO:0000313" key="1">
    <source>
        <dbReference type="EMBL" id="GFS21554.1"/>
    </source>
</evidence>